<dbReference type="EMBL" id="KL197714">
    <property type="protein sequence ID" value="KDQ60063.1"/>
    <property type="molecule type" value="Genomic_DNA"/>
</dbReference>
<organism evidence="7 8">
    <name type="scientific">Jaapia argillacea MUCL 33604</name>
    <dbReference type="NCBI Taxonomy" id="933084"/>
    <lineage>
        <taxon>Eukaryota</taxon>
        <taxon>Fungi</taxon>
        <taxon>Dikarya</taxon>
        <taxon>Basidiomycota</taxon>
        <taxon>Agaricomycotina</taxon>
        <taxon>Agaricomycetes</taxon>
        <taxon>Agaricomycetidae</taxon>
        <taxon>Jaapiales</taxon>
        <taxon>Jaapiaceae</taxon>
        <taxon>Jaapia</taxon>
    </lineage>
</organism>
<dbReference type="InterPro" id="IPR038213">
    <property type="entry name" value="IFI6/IFI27-like_sf"/>
</dbReference>
<dbReference type="PANTHER" id="PTHR16932:SF18">
    <property type="entry name" value="INTERFERON, ALPHA-INDUCIBLE PROTEIN 27-LIKE 2"/>
    <property type="match status" value="1"/>
</dbReference>
<dbReference type="HOGENOM" id="CLU_1042296_0_0_1"/>
<dbReference type="GO" id="GO:0016020">
    <property type="term" value="C:membrane"/>
    <property type="evidence" value="ECO:0007669"/>
    <property type="project" value="UniProtKB-SubCell"/>
</dbReference>
<comment type="subcellular location">
    <subcellularLocation>
        <location evidence="1">Membrane</location>
        <topology evidence="1">Multi-pass membrane protein</topology>
    </subcellularLocation>
</comment>
<evidence type="ECO:0000256" key="1">
    <source>
        <dbReference type="ARBA" id="ARBA00004141"/>
    </source>
</evidence>
<evidence type="ECO:0000256" key="3">
    <source>
        <dbReference type="ARBA" id="ARBA00022692"/>
    </source>
</evidence>
<keyword evidence="8" id="KW-1185">Reference proteome</keyword>
<evidence type="ECO:0000256" key="5">
    <source>
        <dbReference type="ARBA" id="ARBA00023136"/>
    </source>
</evidence>
<reference evidence="8" key="1">
    <citation type="journal article" date="2014" name="Proc. Natl. Acad. Sci. U.S.A.">
        <title>Extensive sampling of basidiomycete genomes demonstrates inadequacy of the white-rot/brown-rot paradigm for wood decay fungi.</title>
        <authorList>
            <person name="Riley R."/>
            <person name="Salamov A.A."/>
            <person name="Brown D.W."/>
            <person name="Nagy L.G."/>
            <person name="Floudas D."/>
            <person name="Held B.W."/>
            <person name="Levasseur A."/>
            <person name="Lombard V."/>
            <person name="Morin E."/>
            <person name="Otillar R."/>
            <person name="Lindquist E.A."/>
            <person name="Sun H."/>
            <person name="LaButti K.M."/>
            <person name="Schmutz J."/>
            <person name="Jabbour D."/>
            <person name="Luo H."/>
            <person name="Baker S.E."/>
            <person name="Pisabarro A.G."/>
            <person name="Walton J.D."/>
            <person name="Blanchette R.A."/>
            <person name="Henrissat B."/>
            <person name="Martin F."/>
            <person name="Cullen D."/>
            <person name="Hibbett D.S."/>
            <person name="Grigoriev I.V."/>
        </authorList>
    </citation>
    <scope>NUCLEOTIDE SEQUENCE [LARGE SCALE GENOMIC DNA]</scope>
    <source>
        <strain evidence="8">MUCL 33604</strain>
    </source>
</reference>
<accession>A0A067PZ11</accession>
<proteinExistence type="inferred from homology"/>
<dbReference type="Pfam" id="PF06140">
    <property type="entry name" value="Ifi-6-16"/>
    <property type="match status" value="1"/>
</dbReference>
<comment type="similarity">
    <text evidence="2">Belongs to the IFI6/IFI27 family.</text>
</comment>
<dbReference type="STRING" id="933084.A0A067PZ11"/>
<evidence type="ECO:0000256" key="4">
    <source>
        <dbReference type="ARBA" id="ARBA00022989"/>
    </source>
</evidence>
<dbReference type="Gene3D" id="6.10.110.10">
    <property type="match status" value="1"/>
</dbReference>
<sequence length="267" mass="27817">MSSPSFQGALSDSQMVSTISQRRTLITPDPAAQNPPEKFRLLSANVDRPSLLPISKVRKRASEISSKDVAAFFFALQQKLMEIRSEDIVRILTSRKAQIIAAGIFGLVLAPVIIHPVLGLIGFSAAGPVAGSLAALWQSSIGNVVAGSIFAMCQSIAAGGALPIIVPIASGAVSAGMYSAIRAIAPHTRKVLELTSKGFIAATLVKYWQISAERVAIGSNVAMRQGVAAGAGLPAAASAATDAVSTGVIHAGNTVRQWFKKAFKVKE</sequence>
<keyword evidence="5 6" id="KW-0472">Membrane</keyword>
<evidence type="ECO:0000313" key="8">
    <source>
        <dbReference type="Proteomes" id="UP000027265"/>
    </source>
</evidence>
<keyword evidence="3 6" id="KW-0812">Transmembrane</keyword>
<dbReference type="Proteomes" id="UP000027265">
    <property type="component" value="Unassembled WGS sequence"/>
</dbReference>
<name>A0A067PZ11_9AGAM</name>
<dbReference type="AlphaFoldDB" id="A0A067PZ11"/>
<evidence type="ECO:0000256" key="6">
    <source>
        <dbReference type="SAM" id="Phobius"/>
    </source>
</evidence>
<evidence type="ECO:0000313" key="7">
    <source>
        <dbReference type="EMBL" id="KDQ60063.1"/>
    </source>
</evidence>
<evidence type="ECO:0000256" key="2">
    <source>
        <dbReference type="ARBA" id="ARBA00007262"/>
    </source>
</evidence>
<protein>
    <submittedName>
        <fullName evidence="7">Uncharacterized protein</fullName>
    </submittedName>
</protein>
<keyword evidence="4 6" id="KW-1133">Transmembrane helix</keyword>
<dbReference type="InterPro" id="IPR009311">
    <property type="entry name" value="IFI6/IFI27-like"/>
</dbReference>
<feature type="transmembrane region" description="Helical" evidence="6">
    <location>
        <begin position="160"/>
        <end position="181"/>
    </location>
</feature>
<gene>
    <name evidence="7" type="ORF">JAAARDRAFT_205106</name>
</gene>
<dbReference type="InParanoid" id="A0A067PZ11"/>
<dbReference type="OrthoDB" id="440424at2759"/>
<feature type="transmembrane region" description="Helical" evidence="6">
    <location>
        <begin position="99"/>
        <end position="123"/>
    </location>
</feature>
<dbReference type="PANTHER" id="PTHR16932">
    <property type="entry name" value="INTERFERON ALPHA-INDUCIBLE PROTEIN 27"/>
    <property type="match status" value="1"/>
</dbReference>